<gene>
    <name evidence="1" type="ORF">BME96_03715</name>
</gene>
<evidence type="ECO:0000313" key="2">
    <source>
        <dbReference type="Proteomes" id="UP000182945"/>
    </source>
</evidence>
<name>A0AAC9IY15_VIRHA</name>
<dbReference type="GeneID" id="71513490"/>
<dbReference type="AlphaFoldDB" id="A0AAC9IY15"/>
<evidence type="ECO:0000313" key="1">
    <source>
        <dbReference type="EMBL" id="APC47328.1"/>
    </source>
</evidence>
<protein>
    <submittedName>
        <fullName evidence="1">Uncharacterized protein</fullName>
    </submittedName>
</protein>
<dbReference type="EMBL" id="CP017962">
    <property type="protein sequence ID" value="APC47328.1"/>
    <property type="molecule type" value="Genomic_DNA"/>
</dbReference>
<sequence length="117" mass="13691">MLVNENELKLRDRTIYFEYTIESTISLPDRIFILLKIPTRVPLSHKELNNVQCYTISGDKLWQICPSNIRSRKELKSVPYVGLNLDKNNNLFATDFMGRKFQIDVNDGKIIDMQIVK</sequence>
<dbReference type="Proteomes" id="UP000182945">
    <property type="component" value="Chromosome"/>
</dbReference>
<dbReference type="Pfam" id="PF25857">
    <property type="entry name" value="DUF7957"/>
    <property type="match status" value="1"/>
</dbReference>
<accession>A0AAC9IY15</accession>
<dbReference type="KEGG" id="vhl:BME96_03715"/>
<reference evidence="1 2" key="1">
    <citation type="submission" date="2016-11" db="EMBL/GenBank/DDBJ databases">
        <title>Complete genome sequencing of Virgibacillus halodenitrificans PDB-F2.</title>
        <authorList>
            <person name="Sun Z."/>
            <person name="Zhou Y."/>
            <person name="Li H."/>
        </authorList>
    </citation>
    <scope>NUCLEOTIDE SEQUENCE [LARGE SCALE GENOMIC DNA]</scope>
    <source>
        <strain evidence="1 2">PDB-F2</strain>
    </source>
</reference>
<dbReference type="RefSeq" id="WP_040954496.1">
    <property type="nucleotide sequence ID" value="NZ_CP017962.1"/>
</dbReference>
<proteinExistence type="predicted"/>
<organism evidence="1 2">
    <name type="scientific">Virgibacillus halodenitrificans</name>
    <name type="common">Bacillus halodenitrificans</name>
    <dbReference type="NCBI Taxonomy" id="1482"/>
    <lineage>
        <taxon>Bacteria</taxon>
        <taxon>Bacillati</taxon>
        <taxon>Bacillota</taxon>
        <taxon>Bacilli</taxon>
        <taxon>Bacillales</taxon>
        <taxon>Bacillaceae</taxon>
        <taxon>Virgibacillus</taxon>
    </lineage>
</organism>
<dbReference type="InterPro" id="IPR058263">
    <property type="entry name" value="DUF7957"/>
</dbReference>